<organism evidence="5 6">
    <name type="scientific">Brevibacillus brevis</name>
    <name type="common">Bacillus brevis</name>
    <dbReference type="NCBI Taxonomy" id="1393"/>
    <lineage>
        <taxon>Bacteria</taxon>
        <taxon>Bacillati</taxon>
        <taxon>Bacillota</taxon>
        <taxon>Bacilli</taxon>
        <taxon>Bacillales</taxon>
        <taxon>Paenibacillaceae</taxon>
        <taxon>Brevibacillus</taxon>
    </lineage>
</organism>
<dbReference type="PANTHER" id="PTHR38445:SF9">
    <property type="entry name" value="HTH-TYPE TRANSCRIPTIONAL REPRESSOR YTRA"/>
    <property type="match status" value="1"/>
</dbReference>
<dbReference type="CDD" id="cd07377">
    <property type="entry name" value="WHTH_GntR"/>
    <property type="match status" value="1"/>
</dbReference>
<dbReference type="SUPFAM" id="SSF46785">
    <property type="entry name" value="Winged helix' DNA-binding domain"/>
    <property type="match status" value="1"/>
</dbReference>
<sequence>MKVSGNEFLSIPIHVQLKEQIKTLIHHRLYQPSERLPSVDELAGFLRMSRDTVEQAYSLLEQEGYISTEPGKGVFARAHPPSGREQAPGVPVRHVHQTRLEQSVDLRDFAEAAGQTKPVLLFVECNVPQAQEYAVELEKATGYVVKPCLVKDLELLGSNIQSGKYDLIVTTFLHIEEVKPIVDRLFGDAEPRVIACLLESNLQCMKVLQKLPPGSKVGIAGTTWEGAENLRQSIIQAGLLHVELIVGALEYPPSLDEIVEAEPALIVSTSIVKPYLQRLSRFTPLMEEDRCLSDQSVQYIRQYVETKRGASGRG</sequence>
<evidence type="ECO:0000313" key="5">
    <source>
        <dbReference type="EMBL" id="WNC13319.1"/>
    </source>
</evidence>
<dbReference type="PANTHER" id="PTHR38445">
    <property type="entry name" value="HTH-TYPE TRANSCRIPTIONAL REPRESSOR YTRA"/>
    <property type="match status" value="1"/>
</dbReference>
<proteinExistence type="predicted"/>
<evidence type="ECO:0000259" key="4">
    <source>
        <dbReference type="PROSITE" id="PS50949"/>
    </source>
</evidence>
<evidence type="ECO:0000256" key="3">
    <source>
        <dbReference type="ARBA" id="ARBA00023163"/>
    </source>
</evidence>
<reference evidence="5 6" key="1">
    <citation type="submission" date="2023-09" db="EMBL/GenBank/DDBJ databases">
        <title>Complete Genome and Methylome dissection of Bacillus brevis NEB573 original source of BbsI restriction endonuclease.</title>
        <authorList>
            <person name="Fomenkov A."/>
            <person name="Roberts R.D."/>
        </authorList>
    </citation>
    <scope>NUCLEOTIDE SEQUENCE [LARGE SCALE GENOMIC DNA]</scope>
    <source>
        <strain evidence="5 6">NEB573</strain>
    </source>
</reference>
<dbReference type="Pfam" id="PF00392">
    <property type="entry name" value="GntR"/>
    <property type="match status" value="1"/>
</dbReference>
<keyword evidence="2" id="KW-0238">DNA-binding</keyword>
<dbReference type="InterPro" id="IPR000524">
    <property type="entry name" value="Tscrpt_reg_HTH_GntR"/>
</dbReference>
<keyword evidence="6" id="KW-1185">Reference proteome</keyword>
<feature type="domain" description="HTH gntR-type" evidence="4">
    <location>
        <begin position="11"/>
        <end position="79"/>
    </location>
</feature>
<dbReference type="Gene3D" id="1.10.10.10">
    <property type="entry name" value="Winged helix-like DNA-binding domain superfamily/Winged helix DNA-binding domain"/>
    <property type="match status" value="1"/>
</dbReference>
<accession>A0ABY9T1F2</accession>
<keyword evidence="3" id="KW-0804">Transcription</keyword>
<name>A0ABY9T1F2_BREBE</name>
<keyword evidence="1" id="KW-0805">Transcription regulation</keyword>
<dbReference type="Proteomes" id="UP001256827">
    <property type="component" value="Chromosome"/>
</dbReference>
<dbReference type="PROSITE" id="PS50949">
    <property type="entry name" value="HTH_GNTR"/>
    <property type="match status" value="1"/>
</dbReference>
<dbReference type="EMBL" id="CP134050">
    <property type="protein sequence ID" value="WNC13319.1"/>
    <property type="molecule type" value="Genomic_DNA"/>
</dbReference>
<dbReference type="InterPro" id="IPR036390">
    <property type="entry name" value="WH_DNA-bd_sf"/>
</dbReference>
<dbReference type="RefSeq" id="WP_310764813.1">
    <property type="nucleotide sequence ID" value="NZ_CP134050.1"/>
</dbReference>
<evidence type="ECO:0000256" key="1">
    <source>
        <dbReference type="ARBA" id="ARBA00023015"/>
    </source>
</evidence>
<protein>
    <submittedName>
        <fullName evidence="5">GntR family transcriptional regulator</fullName>
    </submittedName>
</protein>
<dbReference type="InterPro" id="IPR036388">
    <property type="entry name" value="WH-like_DNA-bd_sf"/>
</dbReference>
<dbReference type="SMART" id="SM00345">
    <property type="entry name" value="HTH_GNTR"/>
    <property type="match status" value="1"/>
</dbReference>
<evidence type="ECO:0000256" key="2">
    <source>
        <dbReference type="ARBA" id="ARBA00023125"/>
    </source>
</evidence>
<gene>
    <name evidence="5" type="ORF">RGB73_21830</name>
</gene>
<evidence type="ECO:0000313" key="6">
    <source>
        <dbReference type="Proteomes" id="UP001256827"/>
    </source>
</evidence>
<dbReference type="PRINTS" id="PR00035">
    <property type="entry name" value="HTHGNTR"/>
</dbReference>